<protein>
    <submittedName>
        <fullName evidence="9">TolC family protein</fullName>
    </submittedName>
</protein>
<dbReference type="AlphaFoldDB" id="A0A7C2IPS1"/>
<keyword evidence="4" id="KW-1134">Transmembrane beta strand</keyword>
<evidence type="ECO:0000256" key="7">
    <source>
        <dbReference type="ARBA" id="ARBA00023237"/>
    </source>
</evidence>
<gene>
    <name evidence="9" type="ORF">ENQ34_04700</name>
</gene>
<comment type="similarity">
    <text evidence="2">Belongs to the outer membrane factor (OMF) (TC 1.B.17) family.</text>
</comment>
<evidence type="ECO:0000313" key="9">
    <source>
        <dbReference type="EMBL" id="HEL65958.1"/>
    </source>
</evidence>
<dbReference type="GO" id="GO:0015562">
    <property type="term" value="F:efflux transmembrane transporter activity"/>
    <property type="evidence" value="ECO:0007669"/>
    <property type="project" value="InterPro"/>
</dbReference>
<keyword evidence="8" id="KW-0175">Coiled coil</keyword>
<evidence type="ECO:0000256" key="4">
    <source>
        <dbReference type="ARBA" id="ARBA00022452"/>
    </source>
</evidence>
<evidence type="ECO:0000256" key="2">
    <source>
        <dbReference type="ARBA" id="ARBA00007613"/>
    </source>
</evidence>
<comment type="subcellular location">
    <subcellularLocation>
        <location evidence="1">Cell outer membrane</location>
    </subcellularLocation>
</comment>
<feature type="coiled-coil region" evidence="8">
    <location>
        <begin position="244"/>
        <end position="285"/>
    </location>
</feature>
<dbReference type="GO" id="GO:0015288">
    <property type="term" value="F:porin activity"/>
    <property type="evidence" value="ECO:0007669"/>
    <property type="project" value="TreeGrafter"/>
</dbReference>
<keyword evidence="6" id="KW-0472">Membrane</keyword>
<reference evidence="9" key="1">
    <citation type="journal article" date="2020" name="mSystems">
        <title>Genome- and Community-Level Interaction Insights into Carbon Utilization and Element Cycling Functions of Hydrothermarchaeota in Hydrothermal Sediment.</title>
        <authorList>
            <person name="Zhou Z."/>
            <person name="Liu Y."/>
            <person name="Xu W."/>
            <person name="Pan J."/>
            <person name="Luo Z.H."/>
            <person name="Li M."/>
        </authorList>
    </citation>
    <scope>NUCLEOTIDE SEQUENCE [LARGE SCALE GENOMIC DNA]</scope>
    <source>
        <strain evidence="9">SpSt-300</strain>
    </source>
</reference>
<accession>A0A7C2IPS1</accession>
<evidence type="ECO:0000256" key="8">
    <source>
        <dbReference type="SAM" id="Coils"/>
    </source>
</evidence>
<sequence length="335" mass="37147">MERAWKANDAIRAAGAAVDKAYQQRKDAADVVSRMFIPAPGPEQDPYVDVAWTGLLKADAAWRMAEKDLANKKESVALEVYQKYFAVLSAQAAVYKAEAALARDRWALQVARAVYWSGCGTRTQLAAAEAKFAGAEKGLAAAREALDKAYVAFNRLVGLQPGERPALVEEPAVTPLLVDSLETEAERAVESSVDIFKLERARDMAQWDLDYPWTLDTYGRPVYRTYNVQKYEVEIADYNLAAAREALKERVRSTYHDLRALEEQEAALEAAVQTAQDALRVVEAQYKVGLVARDKVREAEAALAEAQANLYGVRCQHAALLATWRYLTGRPVVAF</sequence>
<proteinExistence type="inferred from homology"/>
<dbReference type="GO" id="GO:1990281">
    <property type="term" value="C:efflux pump complex"/>
    <property type="evidence" value="ECO:0007669"/>
    <property type="project" value="TreeGrafter"/>
</dbReference>
<dbReference type="Pfam" id="PF02321">
    <property type="entry name" value="OEP"/>
    <property type="match status" value="1"/>
</dbReference>
<evidence type="ECO:0000256" key="3">
    <source>
        <dbReference type="ARBA" id="ARBA00022448"/>
    </source>
</evidence>
<evidence type="ECO:0000256" key="6">
    <source>
        <dbReference type="ARBA" id="ARBA00023136"/>
    </source>
</evidence>
<comment type="caution">
    <text evidence="9">The sequence shown here is derived from an EMBL/GenBank/DDBJ whole genome shotgun (WGS) entry which is preliminary data.</text>
</comment>
<dbReference type="PANTHER" id="PTHR30026">
    <property type="entry name" value="OUTER MEMBRANE PROTEIN TOLC"/>
    <property type="match status" value="1"/>
</dbReference>
<dbReference type="InterPro" id="IPR051906">
    <property type="entry name" value="TolC-like"/>
</dbReference>
<name>A0A7C2IPS1_9THEO</name>
<keyword evidence="5" id="KW-0812">Transmembrane</keyword>
<dbReference type="InterPro" id="IPR003423">
    <property type="entry name" value="OMP_efflux"/>
</dbReference>
<evidence type="ECO:0000256" key="1">
    <source>
        <dbReference type="ARBA" id="ARBA00004442"/>
    </source>
</evidence>
<dbReference type="PANTHER" id="PTHR30026:SF20">
    <property type="entry name" value="OUTER MEMBRANE PROTEIN TOLC"/>
    <property type="match status" value="1"/>
</dbReference>
<organism evidence="9">
    <name type="scientific">Ammonifex degensii</name>
    <dbReference type="NCBI Taxonomy" id="42838"/>
    <lineage>
        <taxon>Bacteria</taxon>
        <taxon>Bacillati</taxon>
        <taxon>Bacillota</taxon>
        <taxon>Clostridia</taxon>
        <taxon>Thermoanaerobacterales</taxon>
        <taxon>Thermoanaerobacteraceae</taxon>
        <taxon>Ammonifex</taxon>
    </lineage>
</organism>
<dbReference type="SUPFAM" id="SSF56954">
    <property type="entry name" value="Outer membrane efflux proteins (OEP)"/>
    <property type="match status" value="2"/>
</dbReference>
<keyword evidence="7" id="KW-0998">Cell outer membrane</keyword>
<dbReference type="GO" id="GO:0009279">
    <property type="term" value="C:cell outer membrane"/>
    <property type="evidence" value="ECO:0007669"/>
    <property type="project" value="UniProtKB-SubCell"/>
</dbReference>
<evidence type="ECO:0000256" key="5">
    <source>
        <dbReference type="ARBA" id="ARBA00022692"/>
    </source>
</evidence>
<dbReference type="Gene3D" id="1.20.1600.10">
    <property type="entry name" value="Outer membrane efflux proteins (OEP)"/>
    <property type="match status" value="2"/>
</dbReference>
<dbReference type="EMBL" id="DSMU01000298">
    <property type="protein sequence ID" value="HEL65958.1"/>
    <property type="molecule type" value="Genomic_DNA"/>
</dbReference>
<keyword evidence="3" id="KW-0813">Transport</keyword>